<keyword evidence="4" id="KW-0399">Innate immunity</keyword>
<proteinExistence type="inferred from homology"/>
<dbReference type="PROSITE" id="PS51969">
    <property type="entry name" value="CBM39"/>
    <property type="match status" value="1"/>
</dbReference>
<feature type="chain" id="PRO_5040272876" evidence="9">
    <location>
        <begin position="18"/>
        <end position="523"/>
    </location>
</feature>
<evidence type="ECO:0000256" key="6">
    <source>
        <dbReference type="ARBA" id="ARBA00022859"/>
    </source>
</evidence>
<accession>A0A9P0CKZ7</accession>
<dbReference type="InterPro" id="IPR050546">
    <property type="entry name" value="Glycosyl_Hydrlase_16"/>
</dbReference>
<evidence type="ECO:0000313" key="13">
    <source>
        <dbReference type="Proteomes" id="UP001153636"/>
    </source>
</evidence>
<keyword evidence="7" id="KW-0325">Glycoprotein</keyword>
<dbReference type="OrthoDB" id="4781at2759"/>
<evidence type="ECO:0000256" key="9">
    <source>
        <dbReference type="SAM" id="SignalP"/>
    </source>
</evidence>
<comment type="similarity">
    <text evidence="2">Belongs to the insect beta-1,3-glucan binding protein family.</text>
</comment>
<keyword evidence="5 9" id="KW-0732">Signal</keyword>
<dbReference type="GO" id="GO:0030246">
    <property type="term" value="F:carbohydrate binding"/>
    <property type="evidence" value="ECO:0007669"/>
    <property type="project" value="InterPro"/>
</dbReference>
<dbReference type="AlphaFoldDB" id="A0A9P0CKZ7"/>
<dbReference type="Gene3D" id="2.60.120.200">
    <property type="match status" value="1"/>
</dbReference>
<dbReference type="InterPro" id="IPR043030">
    <property type="entry name" value="BGBP_N_sf"/>
</dbReference>
<dbReference type="SUPFAM" id="SSF49899">
    <property type="entry name" value="Concanavalin A-like lectins/glucanases"/>
    <property type="match status" value="1"/>
</dbReference>
<evidence type="ECO:0000256" key="5">
    <source>
        <dbReference type="ARBA" id="ARBA00022729"/>
    </source>
</evidence>
<protein>
    <submittedName>
        <fullName evidence="12">Uncharacterized protein</fullName>
    </submittedName>
</protein>
<evidence type="ECO:0000256" key="1">
    <source>
        <dbReference type="ARBA" id="ARBA00004613"/>
    </source>
</evidence>
<feature type="compositionally biased region" description="Low complexity" evidence="8">
    <location>
        <begin position="126"/>
        <end position="158"/>
    </location>
</feature>
<gene>
    <name evidence="12" type="ORF">PSYICH_LOCUS6255</name>
</gene>
<evidence type="ECO:0000256" key="8">
    <source>
        <dbReference type="SAM" id="MobiDB-lite"/>
    </source>
</evidence>
<feature type="region of interest" description="Disordered" evidence="8">
    <location>
        <begin position="123"/>
        <end position="194"/>
    </location>
</feature>
<dbReference type="InterPro" id="IPR013320">
    <property type="entry name" value="ConA-like_dom_sf"/>
</dbReference>
<keyword evidence="6" id="KW-0391">Immunity</keyword>
<keyword evidence="3" id="KW-0964">Secreted</keyword>
<dbReference type="InterPro" id="IPR000757">
    <property type="entry name" value="Beta-glucanase-like"/>
</dbReference>
<reference evidence="12" key="1">
    <citation type="submission" date="2022-01" db="EMBL/GenBank/DDBJ databases">
        <authorList>
            <person name="King R."/>
        </authorList>
    </citation>
    <scope>NUCLEOTIDE SEQUENCE</scope>
</reference>
<dbReference type="GO" id="GO:0045088">
    <property type="term" value="P:regulation of innate immune response"/>
    <property type="evidence" value="ECO:0007669"/>
    <property type="project" value="UniProtKB-ARBA"/>
</dbReference>
<dbReference type="EMBL" id="OV651831">
    <property type="protein sequence ID" value="CAH1105312.1"/>
    <property type="molecule type" value="Genomic_DNA"/>
</dbReference>
<dbReference type="Pfam" id="PF15886">
    <property type="entry name" value="CBM39"/>
    <property type="match status" value="1"/>
</dbReference>
<dbReference type="FunFam" id="2.60.40.2140:FF:000001">
    <property type="entry name" value="Beta-1,3-glucan-binding protein"/>
    <property type="match status" value="1"/>
</dbReference>
<dbReference type="GO" id="GO:0045087">
    <property type="term" value="P:innate immune response"/>
    <property type="evidence" value="ECO:0007669"/>
    <property type="project" value="UniProtKB-KW"/>
</dbReference>
<dbReference type="PANTHER" id="PTHR10963:SF60">
    <property type="entry name" value="GRAM-NEGATIVE BACTERIA-BINDING PROTEIN 1-RELATED"/>
    <property type="match status" value="1"/>
</dbReference>
<dbReference type="InterPro" id="IPR031756">
    <property type="entry name" value="BGBP_N"/>
</dbReference>
<feature type="domain" description="CBM39" evidence="11">
    <location>
        <begin position="19"/>
        <end position="123"/>
    </location>
</feature>
<dbReference type="GO" id="GO:0004553">
    <property type="term" value="F:hydrolase activity, hydrolyzing O-glycosyl compounds"/>
    <property type="evidence" value="ECO:0007669"/>
    <property type="project" value="InterPro"/>
</dbReference>
<dbReference type="PANTHER" id="PTHR10963">
    <property type="entry name" value="GLYCOSYL HYDROLASE-RELATED"/>
    <property type="match status" value="1"/>
</dbReference>
<dbReference type="GO" id="GO:0005975">
    <property type="term" value="P:carbohydrate metabolic process"/>
    <property type="evidence" value="ECO:0007669"/>
    <property type="project" value="InterPro"/>
</dbReference>
<evidence type="ECO:0000256" key="4">
    <source>
        <dbReference type="ARBA" id="ARBA00022588"/>
    </source>
</evidence>
<feature type="signal peptide" evidence="9">
    <location>
        <begin position="1"/>
        <end position="17"/>
    </location>
</feature>
<feature type="compositionally biased region" description="Low complexity" evidence="8">
    <location>
        <begin position="165"/>
        <end position="181"/>
    </location>
</feature>
<evidence type="ECO:0000256" key="7">
    <source>
        <dbReference type="ARBA" id="ARBA00023180"/>
    </source>
</evidence>
<evidence type="ECO:0000313" key="12">
    <source>
        <dbReference type="EMBL" id="CAH1105312.1"/>
    </source>
</evidence>
<comment type="subcellular location">
    <subcellularLocation>
        <location evidence="1">Secreted</location>
    </subcellularLocation>
</comment>
<dbReference type="Proteomes" id="UP001153636">
    <property type="component" value="Chromosome 19"/>
</dbReference>
<evidence type="ECO:0000259" key="10">
    <source>
        <dbReference type="PROSITE" id="PS51762"/>
    </source>
</evidence>
<evidence type="ECO:0000256" key="2">
    <source>
        <dbReference type="ARBA" id="ARBA00008781"/>
    </source>
</evidence>
<evidence type="ECO:0000256" key="3">
    <source>
        <dbReference type="ARBA" id="ARBA00022525"/>
    </source>
</evidence>
<name>A0A9P0CKZ7_9CUCU</name>
<keyword evidence="13" id="KW-1185">Reference proteome</keyword>
<dbReference type="PROSITE" id="PS51762">
    <property type="entry name" value="GH16_2"/>
    <property type="match status" value="1"/>
</dbReference>
<feature type="domain" description="GH16" evidence="10">
    <location>
        <begin position="178"/>
        <end position="523"/>
    </location>
</feature>
<organism evidence="12 13">
    <name type="scientific">Psylliodes chrysocephalus</name>
    <dbReference type="NCBI Taxonomy" id="3402493"/>
    <lineage>
        <taxon>Eukaryota</taxon>
        <taxon>Metazoa</taxon>
        <taxon>Ecdysozoa</taxon>
        <taxon>Arthropoda</taxon>
        <taxon>Hexapoda</taxon>
        <taxon>Insecta</taxon>
        <taxon>Pterygota</taxon>
        <taxon>Neoptera</taxon>
        <taxon>Endopterygota</taxon>
        <taxon>Coleoptera</taxon>
        <taxon>Polyphaga</taxon>
        <taxon>Cucujiformia</taxon>
        <taxon>Chrysomeloidea</taxon>
        <taxon>Chrysomelidae</taxon>
        <taxon>Galerucinae</taxon>
        <taxon>Alticini</taxon>
        <taxon>Psylliodes</taxon>
    </lineage>
</organism>
<sequence length="523" mass="57929">MLGWILLVVSNIVFTSAQYEVPDAIVEAYHPKGFSVSIPDEEGIKLFAFHGKINQEMDGREAGTFSRDIVKPKNGLWTFRDTVTRLKVGDIIYFWTYVDYFDGTNKLGYPRDDQMFTVTELLKKPSGNSGNNGNNGNSGNKGNNGNKGNSGNHGNSGNIGQQQPTTASTTTSTSTTTTTTTRPPDPHSVPTEPCEETVTVINSGIRTCKGKLIFNEPFNNEVRKKYWTIENRLGGKPDYEFVLYGNRRETIFVANQSVVIKPILAESIYGPDFVNTPFNLGDECTGIKDTSDCRITPDAGFIVPPVLSSKITTKNKFSFKYGKIEVRAKLPRGDWIYPIITLTPSSEEYGPNYESGQITIAFSPGNEDSHTTVKGGVVLGAYPSARYYGIKSVSQNHGWSLAYHRFGVIWKTDNIVLTVNDKLYGTIFPPAGGFSTLATLLKLKNANRWQSGSVLAPFDKEMYISIGVGVGGFNFEDRTDGTKPWKNGERLSMKKFYEAQESWIKTWNEDSSLSVASVRVWAL</sequence>
<dbReference type="Gene3D" id="2.60.40.2140">
    <property type="entry name" value="Beta-1,3-glucan-recognition protein, N-terminal domain"/>
    <property type="match status" value="1"/>
</dbReference>
<evidence type="ECO:0000259" key="11">
    <source>
        <dbReference type="PROSITE" id="PS51969"/>
    </source>
</evidence>
<dbReference type="GO" id="GO:0005576">
    <property type="term" value="C:extracellular region"/>
    <property type="evidence" value="ECO:0007669"/>
    <property type="project" value="UniProtKB-SubCell"/>
</dbReference>